<sequence length="287" mass="29674">MKFRKISAAIGAVAVAASAALVSVGAGQAAAAPAFKMPFKCGYTATAATWKGHSPENSVDFQGSGIWKTPVVSSAPGTVSRVANEGNTSYGKWIEIDHGGGWKTRYAHLYSQGVSVGQKVNAGTQIGRVGNTGGSSGPHLHFEQRLNGVAKRVVMDGKNVPYFTKTNFTSKNCGGGGGGNPYSPGEVCGSGFKVINEKGLSGNGRVYLMYNSGSGKNCVTTIKNTKIGKASSASTFLEVQGNSRKTDKGNFSYYAGPVKAQAADKCVKWGGSVGDKSFTSKFGHCGS</sequence>
<evidence type="ECO:0000313" key="5">
    <source>
        <dbReference type="Proteomes" id="UP000564573"/>
    </source>
</evidence>
<dbReference type="CDD" id="cd12797">
    <property type="entry name" value="M23_peptidase"/>
    <property type="match status" value="1"/>
</dbReference>
<dbReference type="Pfam" id="PF01551">
    <property type="entry name" value="Peptidase_M23"/>
    <property type="match status" value="1"/>
</dbReference>
<dbReference type="RefSeq" id="WP_183781928.1">
    <property type="nucleotide sequence ID" value="NZ_JACIBS010000001.1"/>
</dbReference>
<dbReference type="InterPro" id="IPR011055">
    <property type="entry name" value="Dup_hybrid_motif"/>
</dbReference>
<keyword evidence="5" id="KW-1185">Reference proteome</keyword>
<accession>A0A839XNQ5</accession>
<proteinExistence type="predicted"/>
<dbReference type="PANTHER" id="PTHR21666">
    <property type="entry name" value="PEPTIDASE-RELATED"/>
    <property type="match status" value="1"/>
</dbReference>
<dbReference type="InterPro" id="IPR016047">
    <property type="entry name" value="M23ase_b-sheet_dom"/>
</dbReference>
<gene>
    <name evidence="4" type="ORF">FB384_002018</name>
</gene>
<comment type="caution">
    <text evidence="4">The sequence shown here is derived from an EMBL/GenBank/DDBJ whole genome shotgun (WGS) entry which is preliminary data.</text>
</comment>
<name>A0A839XNQ5_9PSEU</name>
<organism evidence="4 5">
    <name type="scientific">Prauserella sediminis</name>
    <dbReference type="NCBI Taxonomy" id="577680"/>
    <lineage>
        <taxon>Bacteria</taxon>
        <taxon>Bacillati</taxon>
        <taxon>Actinomycetota</taxon>
        <taxon>Actinomycetes</taxon>
        <taxon>Pseudonocardiales</taxon>
        <taxon>Pseudonocardiaceae</taxon>
        <taxon>Prauserella</taxon>
        <taxon>Prauserella salsuginis group</taxon>
    </lineage>
</organism>
<evidence type="ECO:0000256" key="2">
    <source>
        <dbReference type="SAM" id="SignalP"/>
    </source>
</evidence>
<reference evidence="4 5" key="1">
    <citation type="submission" date="2020-08" db="EMBL/GenBank/DDBJ databases">
        <title>Sequencing the genomes of 1000 actinobacteria strains.</title>
        <authorList>
            <person name="Klenk H.-P."/>
        </authorList>
    </citation>
    <scope>NUCLEOTIDE SEQUENCE [LARGE SCALE GENOMIC DNA]</scope>
    <source>
        <strain evidence="4 5">DSM 45267</strain>
    </source>
</reference>
<evidence type="ECO:0000256" key="1">
    <source>
        <dbReference type="ARBA" id="ARBA00022729"/>
    </source>
</evidence>
<dbReference type="AlphaFoldDB" id="A0A839XNQ5"/>
<dbReference type="SUPFAM" id="SSF51261">
    <property type="entry name" value="Duplicated hybrid motif"/>
    <property type="match status" value="1"/>
</dbReference>
<dbReference type="InterPro" id="IPR050570">
    <property type="entry name" value="Cell_wall_metabolism_enzyme"/>
</dbReference>
<feature type="chain" id="PRO_5032678138" description="M23ase beta-sheet core domain-containing protein" evidence="2">
    <location>
        <begin position="32"/>
        <end position="287"/>
    </location>
</feature>
<dbReference type="Gene3D" id="2.70.70.10">
    <property type="entry name" value="Glucose Permease (Domain IIA)"/>
    <property type="match status" value="1"/>
</dbReference>
<feature type="domain" description="M23ase beta-sheet core" evidence="3">
    <location>
        <begin position="58"/>
        <end position="150"/>
    </location>
</feature>
<dbReference type="EMBL" id="JACIBS010000001">
    <property type="protein sequence ID" value="MBB3663114.1"/>
    <property type="molecule type" value="Genomic_DNA"/>
</dbReference>
<dbReference type="Proteomes" id="UP000564573">
    <property type="component" value="Unassembled WGS sequence"/>
</dbReference>
<evidence type="ECO:0000259" key="3">
    <source>
        <dbReference type="Pfam" id="PF01551"/>
    </source>
</evidence>
<dbReference type="PANTHER" id="PTHR21666:SF289">
    <property type="entry name" value="L-ALA--D-GLU ENDOPEPTIDASE"/>
    <property type="match status" value="1"/>
</dbReference>
<keyword evidence="1 2" id="KW-0732">Signal</keyword>
<protein>
    <recommendedName>
        <fullName evidence="3">M23ase beta-sheet core domain-containing protein</fullName>
    </recommendedName>
</protein>
<evidence type="ECO:0000313" key="4">
    <source>
        <dbReference type="EMBL" id="MBB3663114.1"/>
    </source>
</evidence>
<dbReference type="GO" id="GO:0004222">
    <property type="term" value="F:metalloendopeptidase activity"/>
    <property type="evidence" value="ECO:0007669"/>
    <property type="project" value="TreeGrafter"/>
</dbReference>
<feature type="signal peptide" evidence="2">
    <location>
        <begin position="1"/>
        <end position="31"/>
    </location>
</feature>